<feature type="active site" description="Schiff-base intermediate with substrate; via pyruvic acid; for decarboxylase activity" evidence="12">
    <location>
        <position position="256"/>
    </location>
</feature>
<keyword evidence="7 12" id="KW-0865">Zymogen</keyword>
<keyword evidence="5 12" id="KW-0443">Lipid metabolism</keyword>
<dbReference type="OrthoDB" id="9802030at2"/>
<dbReference type="GO" id="GO:0004609">
    <property type="term" value="F:phosphatidylserine decarboxylase activity"/>
    <property type="evidence" value="ECO:0007669"/>
    <property type="project" value="UniProtKB-UniRule"/>
</dbReference>
<evidence type="ECO:0000256" key="12">
    <source>
        <dbReference type="HAMAP-Rule" id="MF_00663"/>
    </source>
</evidence>
<dbReference type="UniPathway" id="UPA00558">
    <property type="reaction ID" value="UER00616"/>
</dbReference>
<evidence type="ECO:0000256" key="3">
    <source>
        <dbReference type="ARBA" id="ARBA00022516"/>
    </source>
</evidence>
<dbReference type="GO" id="GO:0005886">
    <property type="term" value="C:plasma membrane"/>
    <property type="evidence" value="ECO:0007669"/>
    <property type="project" value="UniProtKB-SubCell"/>
</dbReference>
<evidence type="ECO:0000256" key="7">
    <source>
        <dbReference type="ARBA" id="ARBA00023145"/>
    </source>
</evidence>
<dbReference type="PANTHER" id="PTHR10067">
    <property type="entry name" value="PHOSPHATIDYLSERINE DECARBOXYLASE"/>
    <property type="match status" value="1"/>
</dbReference>
<keyword evidence="2 12" id="KW-1003">Cell membrane</keyword>
<dbReference type="RefSeq" id="WP_078695495.1">
    <property type="nucleotide sequence ID" value="NZ_FUYH01000003.1"/>
</dbReference>
<dbReference type="InterPro" id="IPR033179">
    <property type="entry name" value="PSD_type2_pro"/>
</dbReference>
<comment type="catalytic activity">
    <reaction evidence="12">
        <text>a 1,2-diacyl-sn-glycero-3-phospho-L-serine + H(+) = a 1,2-diacyl-sn-glycero-3-phosphoethanolamine + CO2</text>
        <dbReference type="Rhea" id="RHEA:20828"/>
        <dbReference type="ChEBI" id="CHEBI:15378"/>
        <dbReference type="ChEBI" id="CHEBI:16526"/>
        <dbReference type="ChEBI" id="CHEBI:57262"/>
        <dbReference type="ChEBI" id="CHEBI:64612"/>
        <dbReference type="EC" id="4.1.1.65"/>
    </reaction>
</comment>
<accession>A0A1T4WQU7</accession>
<gene>
    <name evidence="12" type="primary">psd</name>
    <name evidence="13" type="ORF">SAMN05443428_10321</name>
</gene>
<reference evidence="14" key="1">
    <citation type="submission" date="2017-02" db="EMBL/GenBank/DDBJ databases">
        <authorList>
            <person name="Varghese N."/>
            <person name="Submissions S."/>
        </authorList>
    </citation>
    <scope>NUCLEOTIDE SEQUENCE [LARGE SCALE GENOMIC DNA]</scope>
    <source>
        <strain evidence="14">USBA 833</strain>
    </source>
</reference>
<keyword evidence="6 12" id="KW-0472">Membrane</keyword>
<dbReference type="PANTHER" id="PTHR10067:SF17">
    <property type="entry name" value="PHOSPHATIDYLSERINE DECARBOXYLASE PROENZYME 2"/>
    <property type="match status" value="1"/>
</dbReference>
<dbReference type="EC" id="4.1.1.65" evidence="12"/>
<keyword evidence="10 12" id="KW-1208">Phospholipid metabolism</keyword>
<keyword evidence="8 12" id="KW-0594">Phospholipid biosynthesis</keyword>
<evidence type="ECO:0000256" key="8">
    <source>
        <dbReference type="ARBA" id="ARBA00023209"/>
    </source>
</evidence>
<keyword evidence="4 12" id="KW-0210">Decarboxylase</keyword>
<dbReference type="GO" id="GO:0006646">
    <property type="term" value="P:phosphatidylethanolamine biosynthetic process"/>
    <property type="evidence" value="ECO:0007669"/>
    <property type="project" value="UniProtKB-UniRule"/>
</dbReference>
<feature type="active site" description="Charge relay system; for autoendoproteolytic cleavage activity" evidence="12">
    <location>
        <position position="256"/>
    </location>
</feature>
<evidence type="ECO:0000256" key="11">
    <source>
        <dbReference type="ARBA" id="ARBA00023317"/>
    </source>
</evidence>
<evidence type="ECO:0000313" key="13">
    <source>
        <dbReference type="EMBL" id="SKA79235.1"/>
    </source>
</evidence>
<comment type="subcellular location">
    <subcellularLocation>
        <location evidence="12">Cell membrane</location>
        <topology evidence="12">Peripheral membrane protein</topology>
    </subcellularLocation>
</comment>
<dbReference type="NCBIfam" id="NF001941">
    <property type="entry name" value="PRK00723.1"/>
    <property type="match status" value="1"/>
</dbReference>
<proteinExistence type="inferred from homology"/>
<feature type="site" description="Cleavage (non-hydrolytic); by autocatalysis" evidence="12">
    <location>
        <begin position="255"/>
        <end position="256"/>
    </location>
</feature>
<comment type="similarity">
    <text evidence="12">Belongs to the phosphatidylserine decarboxylase family. PSD-B subfamily. Prokaryotic type II sub-subfamily.</text>
</comment>
<feature type="chain" id="PRO_5023475561" description="Phosphatidylserine decarboxylase alpha chain" evidence="12">
    <location>
        <begin position="256"/>
        <end position="299"/>
    </location>
</feature>
<keyword evidence="11 12" id="KW-0670">Pyruvate</keyword>
<comment type="PTM">
    <text evidence="12">Is synthesized initially as an inactive proenzyme. Formation of the active enzyme involves a self-maturation process in which the active site pyruvoyl group is generated from an internal serine residue via an autocatalytic post-translational modification. Two non-identical subunits are generated from the proenzyme in this reaction, and the pyruvate is formed at the N-terminus of the alpha chain, which is derived from the carboxyl end of the proenzyme. The autoendoproteolytic cleavage occurs by a canonical serine protease mechanism, in which the side chain hydroxyl group of the serine supplies its oxygen atom to form the C-terminus of the beta chain, while the remainder of the serine residue undergoes an oxidative deamination to produce ammonia and the pyruvoyl prosthetic group on the alpha chain. During this reaction, the Ser that is part of the protease active site of the proenzyme becomes the pyruvoyl prosthetic group, which constitutes an essential element of the active site of the mature decarboxylase.</text>
</comment>
<evidence type="ECO:0000313" key="14">
    <source>
        <dbReference type="Proteomes" id="UP000190105"/>
    </source>
</evidence>
<dbReference type="EMBL" id="FUYH01000003">
    <property type="protein sequence ID" value="SKA79235.1"/>
    <property type="molecule type" value="Genomic_DNA"/>
</dbReference>
<protein>
    <recommendedName>
        <fullName evidence="12">Phosphatidylserine decarboxylase proenzyme</fullName>
        <ecNumber evidence="12">4.1.1.65</ecNumber>
    </recommendedName>
    <component>
        <recommendedName>
            <fullName evidence="12">Phosphatidylserine decarboxylase alpha chain</fullName>
        </recommendedName>
    </component>
    <component>
        <recommendedName>
            <fullName evidence="12">Phosphatidylserine decarboxylase beta chain</fullName>
        </recommendedName>
    </component>
</protein>
<dbReference type="STRING" id="1147123.SAMN05443428_10321"/>
<comment type="pathway">
    <text evidence="1">Lipid metabolism.</text>
</comment>
<comment type="function">
    <text evidence="12">Catalyzes the formation of phosphatidylethanolamine (PtdEtn) from phosphatidylserine (PtdSer).</text>
</comment>
<feature type="chain" id="PRO_5023475560" description="Phosphatidylserine decarboxylase beta chain" evidence="12">
    <location>
        <begin position="1"/>
        <end position="255"/>
    </location>
</feature>
<dbReference type="NCBIfam" id="TIGR00163">
    <property type="entry name" value="PS_decarb"/>
    <property type="match status" value="1"/>
</dbReference>
<sequence>MIRFYNRKTRQYETENVAGCSFLKWIYYSNIGMGMLHFFIKRKIASQIYGLYCNLSISKRMIYDFVEKFNIDMSRFELQKEEYRTFNDFFSRRLNNEKINIEKDDNILISPCDSKVLAYQNIDKDMLIQVKGMTYSLSNLIKNQEIAKQYQGGTCLVFRLCPTDYHRFHFIDEGICEKTNFIKGFYYSVNPIALEKIERIFCENKRQWCIFHSKNFSDVLYVEIGATFVGSIIQTYTPNLKVSRGDEKGYFKFGGSTVILFFKKEIIEVDEDIIKQTQKGFETSVFMGERIGIKKNNRG</sequence>
<feature type="active site" description="Charge relay system; for autoendoproteolytic cleavage activity" evidence="12">
    <location>
        <position position="113"/>
    </location>
</feature>
<dbReference type="AlphaFoldDB" id="A0A1T4WQU7"/>
<evidence type="ECO:0000256" key="4">
    <source>
        <dbReference type="ARBA" id="ARBA00022793"/>
    </source>
</evidence>
<comment type="cofactor">
    <cofactor evidence="12">
        <name>pyruvate</name>
        <dbReference type="ChEBI" id="CHEBI:15361"/>
    </cofactor>
    <text evidence="12">Binds 1 pyruvoyl group covalently per subunit.</text>
</comment>
<evidence type="ECO:0000256" key="1">
    <source>
        <dbReference type="ARBA" id="ARBA00005189"/>
    </source>
</evidence>
<feature type="active site" description="Charge relay system; for autoendoproteolytic cleavage activity" evidence="12">
    <location>
        <position position="169"/>
    </location>
</feature>
<evidence type="ECO:0000256" key="2">
    <source>
        <dbReference type="ARBA" id="ARBA00022475"/>
    </source>
</evidence>
<dbReference type="Proteomes" id="UP000190105">
    <property type="component" value="Unassembled WGS sequence"/>
</dbReference>
<name>A0A1T4WQU7_9CLOT</name>
<dbReference type="InterPro" id="IPR033177">
    <property type="entry name" value="PSD-B"/>
</dbReference>
<evidence type="ECO:0000256" key="9">
    <source>
        <dbReference type="ARBA" id="ARBA00023239"/>
    </source>
</evidence>
<evidence type="ECO:0000256" key="10">
    <source>
        <dbReference type="ARBA" id="ARBA00023264"/>
    </source>
</evidence>
<evidence type="ECO:0000256" key="5">
    <source>
        <dbReference type="ARBA" id="ARBA00023098"/>
    </source>
</evidence>
<keyword evidence="9 12" id="KW-0456">Lyase</keyword>
<comment type="subunit">
    <text evidence="12">Heterodimer of a large membrane-associated beta subunit and a small pyruvoyl-containing alpha subunit.</text>
</comment>
<dbReference type="InterPro" id="IPR003817">
    <property type="entry name" value="PS_Dcarbxylase"/>
</dbReference>
<evidence type="ECO:0000256" key="6">
    <source>
        <dbReference type="ARBA" id="ARBA00023136"/>
    </source>
</evidence>
<organism evidence="13 14">
    <name type="scientific">Caloramator quimbayensis</name>
    <dbReference type="NCBI Taxonomy" id="1147123"/>
    <lineage>
        <taxon>Bacteria</taxon>
        <taxon>Bacillati</taxon>
        <taxon>Bacillota</taxon>
        <taxon>Clostridia</taxon>
        <taxon>Eubacteriales</taxon>
        <taxon>Clostridiaceae</taxon>
        <taxon>Caloramator</taxon>
    </lineage>
</organism>
<dbReference type="Pfam" id="PF02666">
    <property type="entry name" value="PS_Dcarbxylase"/>
    <property type="match status" value="1"/>
</dbReference>
<dbReference type="HAMAP" id="MF_00663">
    <property type="entry name" value="PS_decarb_PSD_B_type2"/>
    <property type="match status" value="1"/>
</dbReference>
<comment type="pathway">
    <text evidence="12">Phospholipid metabolism; phosphatidylethanolamine biosynthesis; phosphatidylethanolamine from CDP-diacylglycerol: step 2/2.</text>
</comment>
<keyword evidence="14" id="KW-1185">Reference proteome</keyword>
<keyword evidence="3 12" id="KW-0444">Lipid biosynthesis</keyword>
<feature type="modified residue" description="Pyruvic acid (Ser); by autocatalysis" evidence="12">
    <location>
        <position position="256"/>
    </location>
</feature>